<sequence length="176" mass="18418">MTPHSPLVPGLRPVPPARPRRGERGRWTTTAVDGRSELSPRRAREYVRRVCGRWRVPAAQAENAVLIVSELVTNAVVHGVGDRVTVVVTLTGRDRLTVSVTDRGPEAGGEAGEDGSGGTPPPPPDEPCPAAEGGRGLWLVSVLATEVGCEPVTGVGRGTGTRIWARIDPPEAACGA</sequence>
<dbReference type="GO" id="GO:0004674">
    <property type="term" value="F:protein serine/threonine kinase activity"/>
    <property type="evidence" value="ECO:0007669"/>
    <property type="project" value="UniProtKB-KW"/>
</dbReference>
<evidence type="ECO:0000313" key="5">
    <source>
        <dbReference type="Proteomes" id="UP000230407"/>
    </source>
</evidence>
<accession>A0A2M8LYC1</accession>
<evidence type="ECO:0000313" key="4">
    <source>
        <dbReference type="EMBL" id="PJE96929.1"/>
    </source>
</evidence>
<comment type="caution">
    <text evidence="4">The sequence shown here is derived from an EMBL/GenBank/DDBJ whole genome shotgun (WGS) entry which is preliminary data.</text>
</comment>
<dbReference type="SUPFAM" id="SSF55874">
    <property type="entry name" value="ATPase domain of HSP90 chaperone/DNA topoisomerase II/histidine kinase"/>
    <property type="match status" value="1"/>
</dbReference>
<keyword evidence="5" id="KW-1185">Reference proteome</keyword>
<gene>
    <name evidence="4" type="ORF">CUT44_15345</name>
</gene>
<evidence type="ECO:0000259" key="3">
    <source>
        <dbReference type="Pfam" id="PF13581"/>
    </source>
</evidence>
<reference evidence="4 5" key="1">
    <citation type="submission" date="2017-11" db="EMBL/GenBank/DDBJ databases">
        <title>Streptomyces carmine sp. nov., a novel actinomycete isolated from Sophora alopecuroides in Xinjiang, China.</title>
        <authorList>
            <person name="Wang Y."/>
            <person name="Luo X."/>
            <person name="Wan C."/>
            <person name="Zhang L."/>
        </authorList>
    </citation>
    <scope>NUCLEOTIDE SEQUENCE [LARGE SCALE GENOMIC DNA]</scope>
    <source>
        <strain evidence="4 5">TRM SA0054</strain>
    </source>
</reference>
<organism evidence="4 5">
    <name type="scientific">Streptomyces carminius</name>
    <dbReference type="NCBI Taxonomy" id="2665496"/>
    <lineage>
        <taxon>Bacteria</taxon>
        <taxon>Bacillati</taxon>
        <taxon>Actinomycetota</taxon>
        <taxon>Actinomycetes</taxon>
        <taxon>Kitasatosporales</taxon>
        <taxon>Streptomycetaceae</taxon>
        <taxon>Streptomyces</taxon>
    </lineage>
</organism>
<feature type="region of interest" description="Disordered" evidence="2">
    <location>
        <begin position="99"/>
        <end position="132"/>
    </location>
</feature>
<dbReference type="InterPro" id="IPR050267">
    <property type="entry name" value="Anti-sigma-factor_SerPK"/>
</dbReference>
<name>A0A2M8LYC1_9ACTN</name>
<dbReference type="Pfam" id="PF13581">
    <property type="entry name" value="HATPase_c_2"/>
    <property type="match status" value="1"/>
</dbReference>
<keyword evidence="1" id="KW-0418">Kinase</keyword>
<feature type="region of interest" description="Disordered" evidence="2">
    <location>
        <begin position="1"/>
        <end position="24"/>
    </location>
</feature>
<feature type="domain" description="Histidine kinase/HSP90-like ATPase" evidence="3">
    <location>
        <begin position="41"/>
        <end position="151"/>
    </location>
</feature>
<protein>
    <recommendedName>
        <fullName evidence="3">Histidine kinase/HSP90-like ATPase domain-containing protein</fullName>
    </recommendedName>
</protein>
<dbReference type="RefSeq" id="WP_100202422.1">
    <property type="nucleotide sequence ID" value="NZ_PGGW01000052.1"/>
</dbReference>
<dbReference type="CDD" id="cd16936">
    <property type="entry name" value="HATPase_RsbW-like"/>
    <property type="match status" value="1"/>
</dbReference>
<dbReference type="EMBL" id="PGGW01000052">
    <property type="protein sequence ID" value="PJE96929.1"/>
    <property type="molecule type" value="Genomic_DNA"/>
</dbReference>
<dbReference type="PANTHER" id="PTHR35526">
    <property type="entry name" value="ANTI-SIGMA-F FACTOR RSBW-RELATED"/>
    <property type="match status" value="1"/>
</dbReference>
<dbReference type="Proteomes" id="UP000230407">
    <property type="component" value="Unassembled WGS sequence"/>
</dbReference>
<proteinExistence type="predicted"/>
<dbReference type="Gene3D" id="3.30.565.10">
    <property type="entry name" value="Histidine kinase-like ATPase, C-terminal domain"/>
    <property type="match status" value="1"/>
</dbReference>
<keyword evidence="1" id="KW-0808">Transferase</keyword>
<dbReference type="InterPro" id="IPR003594">
    <property type="entry name" value="HATPase_dom"/>
</dbReference>
<dbReference type="AlphaFoldDB" id="A0A2M8LYC1"/>
<keyword evidence="1" id="KW-0723">Serine/threonine-protein kinase</keyword>
<dbReference type="PANTHER" id="PTHR35526:SF3">
    <property type="entry name" value="ANTI-SIGMA-F FACTOR RSBW"/>
    <property type="match status" value="1"/>
</dbReference>
<feature type="compositionally biased region" description="Gly residues" evidence="2">
    <location>
        <begin position="106"/>
        <end position="118"/>
    </location>
</feature>
<evidence type="ECO:0000256" key="1">
    <source>
        <dbReference type="ARBA" id="ARBA00022527"/>
    </source>
</evidence>
<evidence type="ECO:0000256" key="2">
    <source>
        <dbReference type="SAM" id="MobiDB-lite"/>
    </source>
</evidence>
<dbReference type="InterPro" id="IPR036890">
    <property type="entry name" value="HATPase_C_sf"/>
</dbReference>